<dbReference type="RefSeq" id="WP_227995282.1">
    <property type="nucleotide sequence ID" value="NZ_JAJFOE010000001.1"/>
</dbReference>
<protein>
    <submittedName>
        <fullName evidence="2">Dephospho-CoA kinase/protein folding accessory domain-containing protein</fullName>
    </submittedName>
</protein>
<proteinExistence type="predicted"/>
<dbReference type="PANTHER" id="PTHR34822">
    <property type="entry name" value="GRPB DOMAIN PROTEIN (AFU_ORTHOLOGUE AFUA_1G01530)"/>
    <property type="match status" value="1"/>
</dbReference>
<name>A0A378WQ47_9NOCA</name>
<dbReference type="EMBL" id="UGRU01000001">
    <property type="protein sequence ID" value="SUA43470.1"/>
    <property type="molecule type" value="Genomic_DNA"/>
</dbReference>
<dbReference type="Gene3D" id="3.30.460.10">
    <property type="entry name" value="Beta Polymerase, domain 2"/>
    <property type="match status" value="1"/>
</dbReference>
<sequence length="199" mass="22493">MPFPPEITQRLRSTPEQMAAAWVGGSRPAIEPIVLVPYDPNWPRMFDEQAETIREVLAGQRITIEHVGSTAVPGLAAKPIIDIDLIVADSAAEASYVPHLERAGFRLVLREPFWHQHRMLTRTGPAVNLHVFSPNAPEHIRHLIFRDWLRTHASDRDLYEAAKRTIVAKTVATPADYNLAKNPIIDEIYGRAFEHADRE</sequence>
<keyword evidence="2" id="KW-0418">Kinase</keyword>
<dbReference type="AlphaFoldDB" id="A0A378WQ47"/>
<dbReference type="SUPFAM" id="SSF81301">
    <property type="entry name" value="Nucleotidyltransferase"/>
    <property type="match status" value="1"/>
</dbReference>
<dbReference type="InterPro" id="IPR007344">
    <property type="entry name" value="GrpB/CoaE"/>
</dbReference>
<dbReference type="GO" id="GO:0016301">
    <property type="term" value="F:kinase activity"/>
    <property type="evidence" value="ECO:0007669"/>
    <property type="project" value="UniProtKB-KW"/>
</dbReference>
<reference evidence="2 3" key="1">
    <citation type="submission" date="2018-06" db="EMBL/GenBank/DDBJ databases">
        <authorList>
            <consortium name="Pathogen Informatics"/>
            <person name="Doyle S."/>
        </authorList>
    </citation>
    <scope>NUCLEOTIDE SEQUENCE [LARGE SCALE GENOMIC DNA]</scope>
    <source>
        <strain evidence="2 3">NCTC13184</strain>
    </source>
</reference>
<dbReference type="InterPro" id="IPR043519">
    <property type="entry name" value="NT_sf"/>
</dbReference>
<accession>A0A378WQ47</accession>
<keyword evidence="2" id="KW-0808">Transferase</keyword>
<dbReference type="PANTHER" id="PTHR34822:SF1">
    <property type="entry name" value="GRPB FAMILY PROTEIN"/>
    <property type="match status" value="1"/>
</dbReference>
<evidence type="ECO:0000256" key="1">
    <source>
        <dbReference type="ARBA" id="ARBA00022993"/>
    </source>
</evidence>
<keyword evidence="1" id="KW-0173">Coenzyme A biosynthesis</keyword>
<dbReference type="Proteomes" id="UP000255082">
    <property type="component" value="Unassembled WGS sequence"/>
</dbReference>
<evidence type="ECO:0000313" key="3">
    <source>
        <dbReference type="Proteomes" id="UP000255082"/>
    </source>
</evidence>
<organism evidence="2 3">
    <name type="scientific">Nocardia africana</name>
    <dbReference type="NCBI Taxonomy" id="134964"/>
    <lineage>
        <taxon>Bacteria</taxon>
        <taxon>Bacillati</taxon>
        <taxon>Actinomycetota</taxon>
        <taxon>Actinomycetes</taxon>
        <taxon>Mycobacteriales</taxon>
        <taxon>Nocardiaceae</taxon>
        <taxon>Nocardia</taxon>
    </lineage>
</organism>
<evidence type="ECO:0000313" key="2">
    <source>
        <dbReference type="EMBL" id="SUA43470.1"/>
    </source>
</evidence>
<dbReference type="Pfam" id="PF04229">
    <property type="entry name" value="GrpB"/>
    <property type="match status" value="1"/>
</dbReference>
<dbReference type="GO" id="GO:0015937">
    <property type="term" value="P:coenzyme A biosynthetic process"/>
    <property type="evidence" value="ECO:0007669"/>
    <property type="project" value="UniProtKB-KW"/>
</dbReference>
<gene>
    <name evidence="2" type="ORF">NCTC13184_02838</name>
</gene>